<dbReference type="EMBL" id="QTSX02000261">
    <property type="protein sequence ID" value="KAJ9087444.1"/>
    <property type="molecule type" value="Genomic_DNA"/>
</dbReference>
<proteinExistence type="predicted"/>
<dbReference type="Proteomes" id="UP001165960">
    <property type="component" value="Unassembled WGS sequence"/>
</dbReference>
<comment type="caution">
    <text evidence="1">The sequence shown here is derived from an EMBL/GenBank/DDBJ whole genome shotgun (WGS) entry which is preliminary data.</text>
</comment>
<organism evidence="1 2">
    <name type="scientific">Entomophthora muscae</name>
    <dbReference type="NCBI Taxonomy" id="34485"/>
    <lineage>
        <taxon>Eukaryota</taxon>
        <taxon>Fungi</taxon>
        <taxon>Fungi incertae sedis</taxon>
        <taxon>Zoopagomycota</taxon>
        <taxon>Entomophthoromycotina</taxon>
        <taxon>Entomophthoromycetes</taxon>
        <taxon>Entomophthorales</taxon>
        <taxon>Entomophthoraceae</taxon>
        <taxon>Entomophthora</taxon>
    </lineage>
</organism>
<protein>
    <submittedName>
        <fullName evidence="1">Uncharacterized protein</fullName>
    </submittedName>
</protein>
<sequence>MQIPLFGHRDHVRIENSFPLEKRSQGWDSTPDPEFLQAAGPKNQGAACLRFPEAKLLQAEAKNDGPNGEAS</sequence>
<accession>A0ACC2UK27</accession>
<evidence type="ECO:0000313" key="2">
    <source>
        <dbReference type="Proteomes" id="UP001165960"/>
    </source>
</evidence>
<evidence type="ECO:0000313" key="1">
    <source>
        <dbReference type="EMBL" id="KAJ9087444.1"/>
    </source>
</evidence>
<reference evidence="1" key="1">
    <citation type="submission" date="2022-04" db="EMBL/GenBank/DDBJ databases">
        <title>Genome of the entomopathogenic fungus Entomophthora muscae.</title>
        <authorList>
            <person name="Elya C."/>
            <person name="Lovett B.R."/>
            <person name="Lee E."/>
            <person name="Macias A.M."/>
            <person name="Hajek A.E."/>
            <person name="De Bivort B.L."/>
            <person name="Kasson M.T."/>
            <person name="De Fine Licht H.H."/>
            <person name="Stajich J.E."/>
        </authorList>
    </citation>
    <scope>NUCLEOTIDE SEQUENCE</scope>
    <source>
        <strain evidence="1">Berkeley</strain>
    </source>
</reference>
<gene>
    <name evidence="1" type="ORF">DSO57_1033334</name>
</gene>
<keyword evidence="2" id="KW-1185">Reference proteome</keyword>
<name>A0ACC2UK27_9FUNG</name>